<dbReference type="EMBL" id="JOPA01000012">
    <property type="protein sequence ID" value="OUI94884.1"/>
    <property type="molecule type" value="Genomic_DNA"/>
</dbReference>
<comment type="similarity">
    <text evidence="2">Belongs to the virb1 family.</text>
</comment>
<dbReference type="Gene3D" id="3.30.70.1070">
    <property type="entry name" value="Sporulation related repeat"/>
    <property type="match status" value="1"/>
</dbReference>
<gene>
    <name evidence="6" type="ORF">HK17_02370</name>
</gene>
<dbReference type="InterPro" id="IPR007730">
    <property type="entry name" value="SPOR-like_dom"/>
</dbReference>
<evidence type="ECO:0000259" key="4">
    <source>
        <dbReference type="Pfam" id="PF01464"/>
    </source>
</evidence>
<evidence type="ECO:0000256" key="3">
    <source>
        <dbReference type="SAM" id="SignalP"/>
    </source>
</evidence>
<dbReference type="Gene3D" id="1.10.530.10">
    <property type="match status" value="1"/>
</dbReference>
<feature type="domain" description="SPOR" evidence="5">
    <location>
        <begin position="286"/>
        <end position="364"/>
    </location>
</feature>
<feature type="signal peptide" evidence="3">
    <location>
        <begin position="1"/>
        <end position="33"/>
    </location>
</feature>
<keyword evidence="3" id="KW-0732">Signal</keyword>
<sequence>MNSVAGIQTKQARKKRAASAVFVGGLAVLSACAGPTPRTSYRAPGPAVNQWGPYIQEASTRFSIPQSWIRAVMQQESGGHQYIHGHLVRSVHGAVGLMQLKPATYKELAHRYSLGSDPYDPHDNIMAGSGYIRELYDRFGSPQFLAAYNCGPQCAENHRSRGTPLPDYAKTYVAAIKPHLNDPIPAMLQPTQIAYAPAPTPPVKVMAVTTGSATAPSSGQLAMGTAPALQDDFTPPPPTPADNAIAVSSASDTATASVDVASSAPQATSYTPTPAAAAWQQDSTVGGATIQIGAFSTQERAQRAAALAKQASGALANTVNHIDLILGGANGHPVWRTRLAGLPAEQTDAACAALRQQGMPCVLVIGQ</sequence>
<evidence type="ECO:0000313" key="7">
    <source>
        <dbReference type="Proteomes" id="UP000194641"/>
    </source>
</evidence>
<dbReference type="InterPro" id="IPR008258">
    <property type="entry name" value="Transglycosylase_SLT_dom_1"/>
</dbReference>
<comment type="similarity">
    <text evidence="1">Belongs to the transglycosylase Slt family.</text>
</comment>
<dbReference type="CDD" id="cd00254">
    <property type="entry name" value="LT-like"/>
    <property type="match status" value="1"/>
</dbReference>
<feature type="chain" id="PRO_5012128923" evidence="3">
    <location>
        <begin position="34"/>
        <end position="367"/>
    </location>
</feature>
<dbReference type="PANTHER" id="PTHR37423">
    <property type="entry name" value="SOLUBLE LYTIC MUREIN TRANSGLYCOSYLASE-RELATED"/>
    <property type="match status" value="1"/>
</dbReference>
<dbReference type="PANTHER" id="PTHR37423:SF2">
    <property type="entry name" value="MEMBRANE-BOUND LYTIC MUREIN TRANSGLYCOSYLASE C"/>
    <property type="match status" value="1"/>
</dbReference>
<dbReference type="InterPro" id="IPR023346">
    <property type="entry name" value="Lysozyme-like_dom_sf"/>
</dbReference>
<dbReference type="SUPFAM" id="SSF53955">
    <property type="entry name" value="Lysozyme-like"/>
    <property type="match status" value="1"/>
</dbReference>
<dbReference type="Pfam" id="PF05036">
    <property type="entry name" value="SPOR"/>
    <property type="match status" value="1"/>
</dbReference>
<feature type="domain" description="Transglycosylase SLT" evidence="4">
    <location>
        <begin position="54"/>
        <end position="158"/>
    </location>
</feature>
<dbReference type="RefSeq" id="WP_086659048.1">
    <property type="nucleotide sequence ID" value="NZ_JBJJWX010000006.1"/>
</dbReference>
<dbReference type="AlphaFoldDB" id="A0A252AW59"/>
<protein>
    <submittedName>
        <fullName evidence="6">Murein transglycosylase</fullName>
    </submittedName>
</protein>
<dbReference type="GO" id="GO:0042834">
    <property type="term" value="F:peptidoglycan binding"/>
    <property type="evidence" value="ECO:0007669"/>
    <property type="project" value="InterPro"/>
</dbReference>
<evidence type="ECO:0000256" key="1">
    <source>
        <dbReference type="ARBA" id="ARBA00007734"/>
    </source>
</evidence>
<dbReference type="InterPro" id="IPR036680">
    <property type="entry name" value="SPOR-like_sf"/>
</dbReference>
<comment type="caution">
    <text evidence="6">The sequence shown here is derived from an EMBL/GenBank/DDBJ whole genome shotgun (WGS) entry which is preliminary data.</text>
</comment>
<reference evidence="7" key="1">
    <citation type="submission" date="2014-06" db="EMBL/GenBank/DDBJ databases">
        <authorList>
            <person name="Winans N.J."/>
            <person name="Newell P.D."/>
            <person name="Douglas A.E."/>
        </authorList>
    </citation>
    <scope>NUCLEOTIDE SEQUENCE [LARGE SCALE GENOMIC DNA]</scope>
</reference>
<name>A0A252AW59_9PROT</name>
<accession>A0A252AW59</accession>
<organism evidence="6 7">
    <name type="scientific">Acetobacter indonesiensis</name>
    <dbReference type="NCBI Taxonomy" id="104101"/>
    <lineage>
        <taxon>Bacteria</taxon>
        <taxon>Pseudomonadati</taxon>
        <taxon>Pseudomonadota</taxon>
        <taxon>Alphaproteobacteria</taxon>
        <taxon>Acetobacterales</taxon>
        <taxon>Acetobacteraceae</taxon>
        <taxon>Acetobacter</taxon>
    </lineage>
</organism>
<dbReference type="Pfam" id="PF01464">
    <property type="entry name" value="SLT"/>
    <property type="match status" value="1"/>
</dbReference>
<dbReference type="Proteomes" id="UP000194641">
    <property type="component" value="Unassembled WGS sequence"/>
</dbReference>
<proteinExistence type="inferred from homology"/>
<evidence type="ECO:0000313" key="6">
    <source>
        <dbReference type="EMBL" id="OUI94884.1"/>
    </source>
</evidence>
<evidence type="ECO:0000256" key="2">
    <source>
        <dbReference type="ARBA" id="ARBA00009387"/>
    </source>
</evidence>
<evidence type="ECO:0000259" key="5">
    <source>
        <dbReference type="Pfam" id="PF05036"/>
    </source>
</evidence>